<feature type="transmembrane region" description="Helical" evidence="1">
    <location>
        <begin position="104"/>
        <end position="121"/>
    </location>
</feature>
<sequence length="219" mass="24112">MRMCGFDGLDSFLGKKAGRPATFETQCFLDEFSILLHSIWYDLRLYQVPMFSGFKLSDLTQGEKALLASYACAGAVGAWTSHIVAHRLLGRDAVLSNTLGIFEIWTLCAGAIGAILAIYLNRRWFGHLGFTGFKFTLVAVLNTTFVATLIGGTLALPIFGTMFGPLAITGTFWSSPPVLYLWLASLLGANYAYGLYRKERASVFLARLSSEEDPISRRL</sequence>
<evidence type="ECO:0000313" key="3">
    <source>
        <dbReference type="Proteomes" id="UP000184074"/>
    </source>
</evidence>
<feature type="transmembrane region" description="Helical" evidence="1">
    <location>
        <begin position="133"/>
        <end position="159"/>
    </location>
</feature>
<evidence type="ECO:0000256" key="1">
    <source>
        <dbReference type="SAM" id="Phobius"/>
    </source>
</evidence>
<organism evidence="2 3">
    <name type="scientific">Cognatiyoonia sediminum</name>
    <dbReference type="NCBI Taxonomy" id="1508389"/>
    <lineage>
        <taxon>Bacteria</taxon>
        <taxon>Pseudomonadati</taxon>
        <taxon>Pseudomonadota</taxon>
        <taxon>Alphaproteobacteria</taxon>
        <taxon>Rhodobacterales</taxon>
        <taxon>Paracoccaceae</taxon>
        <taxon>Cognatiyoonia</taxon>
    </lineage>
</organism>
<accession>A0A1M5LAT4</accession>
<protein>
    <submittedName>
        <fullName evidence="2">Uncharacterized protein</fullName>
    </submittedName>
</protein>
<evidence type="ECO:0000313" key="2">
    <source>
        <dbReference type="EMBL" id="SHG62131.1"/>
    </source>
</evidence>
<proteinExistence type="predicted"/>
<reference evidence="2 3" key="1">
    <citation type="submission" date="2016-11" db="EMBL/GenBank/DDBJ databases">
        <authorList>
            <person name="Jaros S."/>
            <person name="Januszkiewicz K."/>
            <person name="Wedrychowicz H."/>
        </authorList>
    </citation>
    <scope>NUCLEOTIDE SEQUENCE [LARGE SCALE GENOMIC DNA]</scope>
    <source>
        <strain evidence="2 3">DSM 28715</strain>
    </source>
</reference>
<dbReference type="STRING" id="1508389.SAMN05444003_0195"/>
<keyword evidence="3" id="KW-1185">Reference proteome</keyword>
<keyword evidence="1" id="KW-1133">Transmembrane helix</keyword>
<dbReference type="AlphaFoldDB" id="A0A1M5LAT4"/>
<feature type="transmembrane region" description="Helical" evidence="1">
    <location>
        <begin position="179"/>
        <end position="196"/>
    </location>
</feature>
<keyword evidence="1" id="KW-0812">Transmembrane</keyword>
<dbReference type="EMBL" id="FQXB01000001">
    <property type="protein sequence ID" value="SHG62131.1"/>
    <property type="molecule type" value="Genomic_DNA"/>
</dbReference>
<gene>
    <name evidence="2" type="ORF">SAMN05444003_0195</name>
</gene>
<feature type="transmembrane region" description="Helical" evidence="1">
    <location>
        <begin position="65"/>
        <end position="84"/>
    </location>
</feature>
<dbReference type="Proteomes" id="UP000184074">
    <property type="component" value="Unassembled WGS sequence"/>
</dbReference>
<keyword evidence="1" id="KW-0472">Membrane</keyword>
<name>A0A1M5LAT4_9RHOB</name>